<dbReference type="Pfam" id="PF18864">
    <property type="entry name" value="AbiTii"/>
    <property type="match status" value="1"/>
</dbReference>
<evidence type="ECO:0000313" key="2">
    <source>
        <dbReference type="EMBL" id="MDQ4628673.1"/>
    </source>
</evidence>
<gene>
    <name evidence="2" type="ORF">RB624_22580</name>
</gene>
<accession>A0ABU0XZ69</accession>
<evidence type="ECO:0000259" key="1">
    <source>
        <dbReference type="Pfam" id="PF18864"/>
    </source>
</evidence>
<proteinExistence type="predicted"/>
<protein>
    <recommendedName>
        <fullName evidence="1">AbiTii domain-containing protein</fullName>
    </recommendedName>
</protein>
<reference evidence="2 3" key="1">
    <citation type="submission" date="2023-08" db="EMBL/GenBank/DDBJ databases">
        <title>Draft genome sequence of Janthinobacterium lividum.</title>
        <authorList>
            <person name="Chun B.H."/>
            <person name="Lee Y."/>
        </authorList>
    </citation>
    <scope>NUCLEOTIDE SEQUENCE [LARGE SCALE GENOMIC DNA]</scope>
    <source>
        <strain evidence="2 3">AMJK</strain>
    </source>
</reference>
<dbReference type="InterPro" id="IPR041304">
    <property type="entry name" value="AbiTii"/>
</dbReference>
<feature type="domain" description="AbiTii" evidence="1">
    <location>
        <begin position="2"/>
        <end position="190"/>
    </location>
</feature>
<organism evidence="2 3">
    <name type="scientific">Janthinobacterium lividum</name>
    <dbReference type="NCBI Taxonomy" id="29581"/>
    <lineage>
        <taxon>Bacteria</taxon>
        <taxon>Pseudomonadati</taxon>
        <taxon>Pseudomonadota</taxon>
        <taxon>Betaproteobacteria</taxon>
        <taxon>Burkholderiales</taxon>
        <taxon>Oxalobacteraceae</taxon>
        <taxon>Janthinobacterium</taxon>
    </lineage>
</organism>
<dbReference type="RefSeq" id="WP_307780257.1">
    <property type="nucleotide sequence ID" value="NZ_JAVFKP010000006.1"/>
</dbReference>
<name>A0ABU0XZ69_9BURK</name>
<comment type="caution">
    <text evidence="2">The sequence shown here is derived from an EMBL/GenBank/DDBJ whole genome shotgun (WGS) entry which is preliminary data.</text>
</comment>
<dbReference type="EMBL" id="JAVFKP010000006">
    <property type="protein sequence ID" value="MDQ4628673.1"/>
    <property type="molecule type" value="Genomic_DNA"/>
</dbReference>
<keyword evidence="3" id="KW-1185">Reference proteome</keyword>
<sequence>MSLLQQIVDEAISKDSSVTRLLRLCMVLAHDLRHEPLSTWIKHELEGYPDDVSVPPYRIFVGTIKGNMIGRLEGVVQLSAAVLPEDIRKAFEDIQYRRPVAECVQMVEASEGKGTFKRDWPITLAIQYGSAMTPGSHCTGAWMELPIAHLTSLIDQIKTKILAFSLEIKSTYPDAGLVPAHDENLREKEKIVSQIFNTTINGGNVSGVAFGNHSVEQSIVNGIKPGDLPSLIAALEKIGLSKETAAELANNADIDRISGEKGIGSSVKAWFEKTKDAAVDIVADKTIEQIITYATAAILAFAP</sequence>
<evidence type="ECO:0000313" key="3">
    <source>
        <dbReference type="Proteomes" id="UP001237592"/>
    </source>
</evidence>
<dbReference type="Proteomes" id="UP001237592">
    <property type="component" value="Unassembled WGS sequence"/>
</dbReference>